<dbReference type="RefSeq" id="WP_175547541.1">
    <property type="nucleotide sequence ID" value="NZ_FRAQ01000001.1"/>
</dbReference>
<dbReference type="AlphaFoldDB" id="A0A1M6PR76"/>
<dbReference type="STRING" id="564117.SAMN05216369_0437"/>
<keyword evidence="1" id="KW-0732">Signal</keyword>
<organism evidence="2 3">
    <name type="scientific">Marinobacter antarcticus</name>
    <dbReference type="NCBI Taxonomy" id="564117"/>
    <lineage>
        <taxon>Bacteria</taxon>
        <taxon>Pseudomonadati</taxon>
        <taxon>Pseudomonadota</taxon>
        <taxon>Gammaproteobacteria</taxon>
        <taxon>Pseudomonadales</taxon>
        <taxon>Marinobacteraceae</taxon>
        <taxon>Marinobacter</taxon>
    </lineage>
</organism>
<keyword evidence="3" id="KW-1185">Reference proteome</keyword>
<evidence type="ECO:0000256" key="1">
    <source>
        <dbReference type="SAM" id="SignalP"/>
    </source>
</evidence>
<protein>
    <submittedName>
        <fullName evidence="2">Uncharacterized protein</fullName>
    </submittedName>
</protein>
<sequence length="50" mass="5174">MKTLTLIGALVVFAWGATAYADTPSARDLECGNNHPCLHGPMVKDAGATS</sequence>
<feature type="signal peptide" evidence="1">
    <location>
        <begin position="1"/>
        <end position="21"/>
    </location>
</feature>
<name>A0A1M6PR76_9GAMM</name>
<feature type="chain" id="PRO_5012974660" evidence="1">
    <location>
        <begin position="22"/>
        <end position="50"/>
    </location>
</feature>
<reference evidence="3" key="1">
    <citation type="submission" date="2016-11" db="EMBL/GenBank/DDBJ databases">
        <authorList>
            <person name="Varghese N."/>
            <person name="Submissions S."/>
        </authorList>
    </citation>
    <scope>NUCLEOTIDE SEQUENCE [LARGE SCALE GENOMIC DNA]</scope>
    <source>
        <strain evidence="3">CGMCC 1.10835</strain>
    </source>
</reference>
<dbReference type="Proteomes" id="UP000184497">
    <property type="component" value="Unassembled WGS sequence"/>
</dbReference>
<gene>
    <name evidence="2" type="ORF">SAMN05216369_0437</name>
</gene>
<accession>A0A1M6PR76</accession>
<evidence type="ECO:0000313" key="3">
    <source>
        <dbReference type="Proteomes" id="UP000184497"/>
    </source>
</evidence>
<evidence type="ECO:0000313" key="2">
    <source>
        <dbReference type="EMBL" id="SHK10368.1"/>
    </source>
</evidence>
<proteinExistence type="predicted"/>
<dbReference type="EMBL" id="FRAQ01000001">
    <property type="protein sequence ID" value="SHK10368.1"/>
    <property type="molecule type" value="Genomic_DNA"/>
</dbReference>